<dbReference type="AlphaFoldDB" id="A0A3G9IZ08"/>
<name>A0A3G9IZ08_9BACL</name>
<dbReference type="OrthoDB" id="2467757at2"/>
<evidence type="ECO:0000313" key="2">
    <source>
        <dbReference type="Proteomes" id="UP000275368"/>
    </source>
</evidence>
<keyword evidence="2" id="KW-1185">Reference proteome</keyword>
<dbReference type="RefSeq" id="WP_125664158.1">
    <property type="nucleotide sequence ID" value="NZ_AP019308.1"/>
</dbReference>
<gene>
    <name evidence="1" type="ORF">Back11_54850</name>
</gene>
<proteinExistence type="predicted"/>
<protein>
    <submittedName>
        <fullName evidence="1">Uncharacterized protein</fullName>
    </submittedName>
</protein>
<dbReference type="KEGG" id="pbk:Back11_54850"/>
<sequence>MDAHYVTCTRIGVYSHALTRGKIYEVFKIEDYKYRIAGDHGKRLWIHKGHFVDGIVEIPILRSWKFDDEIDELDFIDISMIFSDGSRRWSMVTTPEKTRNYFNNSCVESGFHIEHLIIMKTLEKLDVEETLRNLDKNDELFKASKELDES</sequence>
<organism evidence="1 2">
    <name type="scientific">Paenibacillus baekrokdamisoli</name>
    <dbReference type="NCBI Taxonomy" id="1712516"/>
    <lineage>
        <taxon>Bacteria</taxon>
        <taxon>Bacillati</taxon>
        <taxon>Bacillota</taxon>
        <taxon>Bacilli</taxon>
        <taxon>Bacillales</taxon>
        <taxon>Paenibacillaceae</taxon>
        <taxon>Paenibacillus</taxon>
    </lineage>
</organism>
<dbReference type="Proteomes" id="UP000275368">
    <property type="component" value="Chromosome"/>
</dbReference>
<reference evidence="1 2" key="1">
    <citation type="submission" date="2018-11" db="EMBL/GenBank/DDBJ databases">
        <title>Complete genome sequence of Paenibacillus baekrokdamisoli strain KCTC 33723.</title>
        <authorList>
            <person name="Kang S.W."/>
            <person name="Lee K.C."/>
            <person name="Kim K.K."/>
            <person name="Kim J.S."/>
            <person name="Kim D.S."/>
            <person name="Ko S.H."/>
            <person name="Yang S.H."/>
            <person name="Lee J.S."/>
        </authorList>
    </citation>
    <scope>NUCLEOTIDE SEQUENCE [LARGE SCALE GENOMIC DNA]</scope>
    <source>
        <strain evidence="1 2">KCTC 33723</strain>
    </source>
</reference>
<accession>A0A3G9IZ08</accession>
<evidence type="ECO:0000313" key="1">
    <source>
        <dbReference type="EMBL" id="BBH24140.1"/>
    </source>
</evidence>
<dbReference type="EMBL" id="AP019308">
    <property type="protein sequence ID" value="BBH24140.1"/>
    <property type="molecule type" value="Genomic_DNA"/>
</dbReference>